<comment type="caution">
    <text evidence="2">The sequence shown here is derived from an EMBL/GenBank/DDBJ whole genome shotgun (WGS) entry which is preliminary data.</text>
</comment>
<reference evidence="3" key="1">
    <citation type="submission" date="2017-09" db="EMBL/GenBank/DDBJ databases">
        <title>Depth-based differentiation of microbial function through sediment-hosted aquifers and enrichment of novel symbionts in the deep terrestrial subsurface.</title>
        <authorList>
            <person name="Probst A.J."/>
            <person name="Ladd B."/>
            <person name="Jarett J.K."/>
            <person name="Geller-Mcgrath D.E."/>
            <person name="Sieber C.M.K."/>
            <person name="Emerson J.B."/>
            <person name="Anantharaman K."/>
            <person name="Thomas B.C."/>
            <person name="Malmstrom R."/>
            <person name="Stieglmeier M."/>
            <person name="Klingl A."/>
            <person name="Woyke T."/>
            <person name="Ryan C.M."/>
            <person name="Banfield J.F."/>
        </authorList>
    </citation>
    <scope>NUCLEOTIDE SEQUENCE [LARGE SCALE GENOMIC DNA]</scope>
</reference>
<evidence type="ECO:0000256" key="1">
    <source>
        <dbReference type="SAM" id="Phobius"/>
    </source>
</evidence>
<dbReference type="GO" id="GO:0043683">
    <property type="term" value="P:type IV pilus assembly"/>
    <property type="evidence" value="ECO:0007669"/>
    <property type="project" value="InterPro"/>
</dbReference>
<protein>
    <recommendedName>
        <fullName evidence="4">Pilus assembly protein PilO</fullName>
    </recommendedName>
</protein>
<dbReference type="Gene3D" id="3.30.70.60">
    <property type="match status" value="1"/>
</dbReference>
<proteinExistence type="predicted"/>
<dbReference type="AlphaFoldDB" id="A0A2M7E8Q7"/>
<evidence type="ECO:0008006" key="4">
    <source>
        <dbReference type="Google" id="ProtNLM"/>
    </source>
</evidence>
<evidence type="ECO:0000313" key="2">
    <source>
        <dbReference type="EMBL" id="PIV64136.1"/>
    </source>
</evidence>
<gene>
    <name evidence="2" type="ORF">COS11_03765</name>
</gene>
<sequence length="181" mass="20512">MKMGSNKKTIGMMVVCSGLLIAFYTFFYQPQSKRLGKLQNELKTITNSLKESEAKTSMVSSVKKRGKELEKEFISLQEKVPEEENLPEVIQSLVNESKRLGITIVAIEPVGKSEKIGSKLRRFPVEIDIESPYQLLTSYLKSIEELPITFTIDDLVIEKKENLLPSLKIHLLMSSYALAKE</sequence>
<keyword evidence="1" id="KW-0812">Transmembrane</keyword>
<dbReference type="PANTHER" id="PTHR39555:SF1">
    <property type="entry name" value="TYPE IV PILUS INNER MEMBRANE COMPONENT PILO"/>
    <property type="match status" value="1"/>
</dbReference>
<keyword evidence="1" id="KW-0472">Membrane</keyword>
<accession>A0A2M7E8Q7</accession>
<organism evidence="2 3">
    <name type="scientific">bacterium (Candidatus Ratteibacteria) CG01_land_8_20_14_3_00_40_19</name>
    <dbReference type="NCBI Taxonomy" id="2014290"/>
    <lineage>
        <taxon>Bacteria</taxon>
        <taxon>Candidatus Ratteibacteria</taxon>
    </lineage>
</organism>
<dbReference type="EMBL" id="PETL01000184">
    <property type="protein sequence ID" value="PIV64136.1"/>
    <property type="molecule type" value="Genomic_DNA"/>
</dbReference>
<dbReference type="InterPro" id="IPR007445">
    <property type="entry name" value="PilO"/>
</dbReference>
<keyword evidence="1" id="KW-1133">Transmembrane helix</keyword>
<dbReference type="GO" id="GO:0043107">
    <property type="term" value="P:type IV pilus-dependent motility"/>
    <property type="evidence" value="ECO:0007669"/>
    <property type="project" value="InterPro"/>
</dbReference>
<dbReference type="InterPro" id="IPR014717">
    <property type="entry name" value="Transl_elong_EF1B/ribsomal_bS6"/>
</dbReference>
<feature type="transmembrane region" description="Helical" evidence="1">
    <location>
        <begin position="9"/>
        <end position="28"/>
    </location>
</feature>
<dbReference type="Proteomes" id="UP000228886">
    <property type="component" value="Unassembled WGS sequence"/>
</dbReference>
<evidence type="ECO:0000313" key="3">
    <source>
        <dbReference type="Proteomes" id="UP000228886"/>
    </source>
</evidence>
<name>A0A2M7E8Q7_9BACT</name>
<dbReference type="PANTHER" id="PTHR39555">
    <property type="entry name" value="FIMBRIAL ASSEMBLY PROTEIN PILO-LIKE PROTEIN-RELATED"/>
    <property type="match status" value="1"/>
</dbReference>
<dbReference type="Pfam" id="PF04350">
    <property type="entry name" value="PilO"/>
    <property type="match status" value="1"/>
</dbReference>